<dbReference type="EMBL" id="OX459945">
    <property type="protein sequence ID" value="CAI9179478.1"/>
    <property type="molecule type" value="Genomic_DNA"/>
</dbReference>
<keyword evidence="3" id="KW-1185">Reference proteome</keyword>
<dbReference type="Proteomes" id="UP001176941">
    <property type="component" value="Chromosome 9"/>
</dbReference>
<feature type="region of interest" description="Disordered" evidence="1">
    <location>
        <begin position="191"/>
        <end position="218"/>
    </location>
</feature>
<proteinExistence type="predicted"/>
<evidence type="ECO:0000256" key="1">
    <source>
        <dbReference type="SAM" id="MobiDB-lite"/>
    </source>
</evidence>
<evidence type="ECO:0000313" key="2">
    <source>
        <dbReference type="EMBL" id="CAI9179478.1"/>
    </source>
</evidence>
<sequence length="218" mass="23345">MVPVGSQRGPLPGELRGGNRLVITSGGQVPGLGRAWTLDTVYPARRPARLGMGKVKTKAQLCPRRKPKPGFPCGRNCQYSAHLIPIKETLCVAPGGGGSQHRPAPRRSLGMGVTASEPQVAAMITPVTLDLLELTLGQTMSRQSCWGQRVCSPCLQASLVGTRPETFLENRVGEGLPGQDYDRRHLVSQSVPVGSRGPREPHLEASSAPAPRWLLPPE</sequence>
<accession>A0ABN9A3P7</accession>
<organism evidence="2 3">
    <name type="scientific">Rangifer tarandus platyrhynchus</name>
    <name type="common">Svalbard reindeer</name>
    <dbReference type="NCBI Taxonomy" id="3082113"/>
    <lineage>
        <taxon>Eukaryota</taxon>
        <taxon>Metazoa</taxon>
        <taxon>Chordata</taxon>
        <taxon>Craniata</taxon>
        <taxon>Vertebrata</taxon>
        <taxon>Euteleostomi</taxon>
        <taxon>Mammalia</taxon>
        <taxon>Eutheria</taxon>
        <taxon>Laurasiatheria</taxon>
        <taxon>Artiodactyla</taxon>
        <taxon>Ruminantia</taxon>
        <taxon>Pecora</taxon>
        <taxon>Cervidae</taxon>
        <taxon>Odocoileinae</taxon>
        <taxon>Rangifer</taxon>
    </lineage>
</organism>
<name>A0ABN9A3P7_RANTA</name>
<reference evidence="2" key="1">
    <citation type="submission" date="2023-04" db="EMBL/GenBank/DDBJ databases">
        <authorList>
            <consortium name="ELIXIR-Norway"/>
        </authorList>
    </citation>
    <scope>NUCLEOTIDE SEQUENCE [LARGE SCALE GENOMIC DNA]</scope>
</reference>
<gene>
    <name evidence="2" type="ORF">MRATA1EN1_LOCUS28440</name>
</gene>
<evidence type="ECO:0000313" key="3">
    <source>
        <dbReference type="Proteomes" id="UP001176941"/>
    </source>
</evidence>
<protein>
    <submittedName>
        <fullName evidence="2">Uncharacterized protein</fullName>
    </submittedName>
</protein>